<protein>
    <recommendedName>
        <fullName evidence="4">3-beta hydroxysteroid dehydrogenase/isomerase domain-containing protein</fullName>
    </recommendedName>
</protein>
<dbReference type="PANTHER" id="PTHR43245">
    <property type="entry name" value="BIFUNCTIONAL POLYMYXIN RESISTANCE PROTEIN ARNA"/>
    <property type="match status" value="1"/>
</dbReference>
<keyword evidence="6" id="KW-1185">Reference proteome</keyword>
<evidence type="ECO:0000256" key="1">
    <source>
        <dbReference type="ARBA" id="ARBA00009219"/>
    </source>
</evidence>
<evidence type="ECO:0000313" key="6">
    <source>
        <dbReference type="Proteomes" id="UP001142055"/>
    </source>
</evidence>
<evidence type="ECO:0000313" key="5">
    <source>
        <dbReference type="EMBL" id="KAJ6216763.1"/>
    </source>
</evidence>
<comment type="caution">
    <text evidence="5">The sequence shown here is derived from an EMBL/GenBank/DDBJ whole genome shotgun (WGS) entry which is preliminary data.</text>
</comment>
<proteinExistence type="inferred from homology"/>
<dbReference type="GO" id="GO:0006694">
    <property type="term" value="P:steroid biosynthetic process"/>
    <property type="evidence" value="ECO:0007669"/>
    <property type="project" value="InterPro"/>
</dbReference>
<dbReference type="Proteomes" id="UP001142055">
    <property type="component" value="Chromosome 3"/>
</dbReference>
<dbReference type="PANTHER" id="PTHR43245:SF51">
    <property type="entry name" value="SHORT CHAIN DEHYDROGENASE_REDUCTASE FAMILY 42E, MEMBER 2"/>
    <property type="match status" value="1"/>
</dbReference>
<organism evidence="5 6">
    <name type="scientific">Blomia tropicalis</name>
    <name type="common">Mite</name>
    <dbReference type="NCBI Taxonomy" id="40697"/>
    <lineage>
        <taxon>Eukaryota</taxon>
        <taxon>Metazoa</taxon>
        <taxon>Ecdysozoa</taxon>
        <taxon>Arthropoda</taxon>
        <taxon>Chelicerata</taxon>
        <taxon>Arachnida</taxon>
        <taxon>Acari</taxon>
        <taxon>Acariformes</taxon>
        <taxon>Sarcoptiformes</taxon>
        <taxon>Astigmata</taxon>
        <taxon>Glycyphagoidea</taxon>
        <taxon>Echimyopodidae</taxon>
        <taxon>Blomia</taxon>
    </lineage>
</organism>
<keyword evidence="2 3" id="KW-0560">Oxidoreductase</keyword>
<dbReference type="Pfam" id="PF01073">
    <property type="entry name" value="3Beta_HSD"/>
    <property type="match status" value="1"/>
</dbReference>
<evidence type="ECO:0000259" key="4">
    <source>
        <dbReference type="Pfam" id="PF01073"/>
    </source>
</evidence>
<sequence length="367" mass="41847">MSMEQQVRQKQIVLVTGSSGCLGQHIVKQLHENDNSVNEIRCYDIRPYQNNLQHKIVKEMQITTADIGNERQLINAMKGVDVVIHCAALIDVGQYPNESEMQTVNVDGTQKVIDAAIECNVPYVVHISGTDVTIGYDPIYYGSENTTFIPKKHLLGAYSRTKYESEQIVADSNGRSLSNVENGNHSTDLMYGEEDAHFITSVLAIAKHHSGVLRRIDNVFTRIQPVYAGNVAVATIQAKEKLQIDDSVGGERFFITDDTKILDQYEFLEPYLQCRGYRLSNRSYPIWLFLFFLWFYTLLINAIWSVFPIRMAPNLTAANVRLLCTTHFFNRTKATLRLEYEPMYDHDEAHTRSIEYYKKVSLPGSSK</sequence>
<comment type="similarity">
    <text evidence="1 3">Belongs to the 3-beta-HSD family.</text>
</comment>
<evidence type="ECO:0000256" key="2">
    <source>
        <dbReference type="ARBA" id="ARBA00023002"/>
    </source>
</evidence>
<dbReference type="InterPro" id="IPR002225">
    <property type="entry name" value="3Beta_OHSteriod_DH/Estase"/>
</dbReference>
<keyword evidence="3" id="KW-1133">Transmembrane helix</keyword>
<name>A0A9Q0M150_BLOTA</name>
<feature type="domain" description="3-beta hydroxysteroid dehydrogenase/isomerase" evidence="4">
    <location>
        <begin position="14"/>
        <end position="282"/>
    </location>
</feature>
<dbReference type="InterPro" id="IPR050177">
    <property type="entry name" value="Lipid_A_modif_metabolic_enz"/>
</dbReference>
<keyword evidence="3" id="KW-0472">Membrane</keyword>
<dbReference type="GO" id="GO:0016616">
    <property type="term" value="F:oxidoreductase activity, acting on the CH-OH group of donors, NAD or NADP as acceptor"/>
    <property type="evidence" value="ECO:0007669"/>
    <property type="project" value="InterPro"/>
</dbReference>
<dbReference type="OMA" id="LTYGECD"/>
<reference evidence="5" key="1">
    <citation type="submission" date="2022-12" db="EMBL/GenBank/DDBJ databases">
        <title>Genome assemblies of Blomia tropicalis.</title>
        <authorList>
            <person name="Cui Y."/>
        </authorList>
    </citation>
    <scope>NUCLEOTIDE SEQUENCE</scope>
    <source>
        <tissue evidence="5">Adult mites</tissue>
    </source>
</reference>
<feature type="transmembrane region" description="Helical" evidence="3">
    <location>
        <begin position="286"/>
        <end position="307"/>
    </location>
</feature>
<dbReference type="SUPFAM" id="SSF51735">
    <property type="entry name" value="NAD(P)-binding Rossmann-fold domains"/>
    <property type="match status" value="1"/>
</dbReference>
<dbReference type="FunFam" id="3.40.50.720:FF:000495">
    <property type="entry name" value="3 hydroxysteroid dehydrogenase, putative"/>
    <property type="match status" value="1"/>
</dbReference>
<keyword evidence="3" id="KW-0812">Transmembrane</keyword>
<dbReference type="InterPro" id="IPR036291">
    <property type="entry name" value="NAD(P)-bd_dom_sf"/>
</dbReference>
<accession>A0A9Q0M150</accession>
<dbReference type="AlphaFoldDB" id="A0A9Q0M150"/>
<evidence type="ECO:0000256" key="3">
    <source>
        <dbReference type="RuleBase" id="RU004475"/>
    </source>
</evidence>
<dbReference type="Gene3D" id="3.40.50.720">
    <property type="entry name" value="NAD(P)-binding Rossmann-like Domain"/>
    <property type="match status" value="1"/>
</dbReference>
<gene>
    <name evidence="5" type="ORF">RDWZM_007920</name>
</gene>
<dbReference type="EMBL" id="JAPWDV010000003">
    <property type="protein sequence ID" value="KAJ6216763.1"/>
    <property type="molecule type" value="Genomic_DNA"/>
</dbReference>